<dbReference type="EMBL" id="OW240917">
    <property type="protein sequence ID" value="CAH2300189.1"/>
    <property type="molecule type" value="Genomic_DNA"/>
</dbReference>
<feature type="region of interest" description="Disordered" evidence="1">
    <location>
        <begin position="54"/>
        <end position="78"/>
    </location>
</feature>
<keyword evidence="3" id="KW-1185">Reference proteome</keyword>
<dbReference type="Proteomes" id="UP001295444">
    <property type="component" value="Chromosome 06"/>
</dbReference>
<evidence type="ECO:0000313" key="3">
    <source>
        <dbReference type="Proteomes" id="UP001295444"/>
    </source>
</evidence>
<dbReference type="AlphaFoldDB" id="A0AAD1SEZ6"/>
<accession>A0AAD1SEZ6</accession>
<proteinExistence type="predicted"/>
<reference evidence="2" key="1">
    <citation type="submission" date="2022-03" db="EMBL/GenBank/DDBJ databases">
        <authorList>
            <person name="Alioto T."/>
            <person name="Alioto T."/>
            <person name="Gomez Garrido J."/>
        </authorList>
    </citation>
    <scope>NUCLEOTIDE SEQUENCE</scope>
</reference>
<name>A0AAD1SEZ6_PELCU</name>
<gene>
    <name evidence="2" type="ORF">PECUL_23A002557</name>
</gene>
<protein>
    <submittedName>
        <fullName evidence="2">Uncharacterized protein</fullName>
    </submittedName>
</protein>
<sequence>MPFLYTARSGKLKRRPKAYQLPTIHDLENLIGGAYKHEQPNICALLQRQAQSIMAPTTQTPSCSPAHSSSQTELDTESTMPATIAARGDNTLATKRDLQNWFQDIQEMLSADMEY</sequence>
<evidence type="ECO:0000256" key="1">
    <source>
        <dbReference type="SAM" id="MobiDB-lite"/>
    </source>
</evidence>
<evidence type="ECO:0000313" key="2">
    <source>
        <dbReference type="EMBL" id="CAH2300189.1"/>
    </source>
</evidence>
<organism evidence="2 3">
    <name type="scientific">Pelobates cultripes</name>
    <name type="common">Western spadefoot toad</name>
    <dbReference type="NCBI Taxonomy" id="61616"/>
    <lineage>
        <taxon>Eukaryota</taxon>
        <taxon>Metazoa</taxon>
        <taxon>Chordata</taxon>
        <taxon>Craniata</taxon>
        <taxon>Vertebrata</taxon>
        <taxon>Euteleostomi</taxon>
        <taxon>Amphibia</taxon>
        <taxon>Batrachia</taxon>
        <taxon>Anura</taxon>
        <taxon>Pelobatoidea</taxon>
        <taxon>Pelobatidae</taxon>
        <taxon>Pelobates</taxon>
    </lineage>
</organism>